<feature type="transmembrane region" description="Helical" evidence="4">
    <location>
        <begin position="120"/>
        <end position="138"/>
    </location>
</feature>
<gene>
    <name evidence="6" type="ORF">NC653_037321</name>
</gene>
<evidence type="ECO:0000259" key="5">
    <source>
        <dbReference type="Pfam" id="PF18052"/>
    </source>
</evidence>
<organism evidence="6 7">
    <name type="scientific">Populus alba x Populus x berolinensis</name>
    <dbReference type="NCBI Taxonomy" id="444605"/>
    <lineage>
        <taxon>Eukaryota</taxon>
        <taxon>Viridiplantae</taxon>
        <taxon>Streptophyta</taxon>
        <taxon>Embryophyta</taxon>
        <taxon>Tracheophyta</taxon>
        <taxon>Spermatophyta</taxon>
        <taxon>Magnoliopsida</taxon>
        <taxon>eudicotyledons</taxon>
        <taxon>Gunneridae</taxon>
        <taxon>Pentapetalae</taxon>
        <taxon>rosids</taxon>
        <taxon>fabids</taxon>
        <taxon>Malpighiales</taxon>
        <taxon>Salicaceae</taxon>
        <taxon>Saliceae</taxon>
        <taxon>Populus</taxon>
    </lineage>
</organism>
<dbReference type="AlphaFoldDB" id="A0AAD6LE33"/>
<keyword evidence="3" id="KW-0611">Plant defense</keyword>
<keyword evidence="7" id="KW-1185">Reference proteome</keyword>
<accession>A0AAD6LE33</accession>
<dbReference type="Proteomes" id="UP001164929">
    <property type="component" value="Chromosome 17"/>
</dbReference>
<keyword evidence="4" id="KW-0812">Transmembrane</keyword>
<sequence>MALELIGESILSPVIQVLVDRLASREVLGFFKSHKLDGGLLEKLNETLNTVNGLLDDAEEKQITNRAVKNWLNDVQHAVYEAEDISEEIDYEYLRSKDIDTPRPDSSWVSVSSCTYRPCFLIKCLFVLFVCFLTFMYAL</sequence>
<evidence type="ECO:0000313" key="7">
    <source>
        <dbReference type="Proteomes" id="UP001164929"/>
    </source>
</evidence>
<keyword evidence="2" id="KW-0547">Nucleotide-binding</keyword>
<evidence type="ECO:0000256" key="2">
    <source>
        <dbReference type="ARBA" id="ARBA00022741"/>
    </source>
</evidence>
<dbReference type="Gene3D" id="1.20.5.4130">
    <property type="match status" value="1"/>
</dbReference>
<dbReference type="GO" id="GO:0000166">
    <property type="term" value="F:nucleotide binding"/>
    <property type="evidence" value="ECO:0007669"/>
    <property type="project" value="UniProtKB-KW"/>
</dbReference>
<dbReference type="GO" id="GO:0006952">
    <property type="term" value="P:defense response"/>
    <property type="evidence" value="ECO:0007669"/>
    <property type="project" value="UniProtKB-KW"/>
</dbReference>
<protein>
    <submittedName>
        <fullName evidence="6">Disease resistance RPP13-like protein 1 isoform X2</fullName>
    </submittedName>
</protein>
<evidence type="ECO:0000256" key="1">
    <source>
        <dbReference type="ARBA" id="ARBA00022737"/>
    </source>
</evidence>
<dbReference type="Pfam" id="PF18052">
    <property type="entry name" value="Rx_N"/>
    <property type="match status" value="1"/>
</dbReference>
<keyword evidence="1" id="KW-0677">Repeat</keyword>
<evidence type="ECO:0000256" key="3">
    <source>
        <dbReference type="ARBA" id="ARBA00022821"/>
    </source>
</evidence>
<keyword evidence="4" id="KW-1133">Transmembrane helix</keyword>
<dbReference type="EMBL" id="JAQIZT010000017">
    <property type="protein sequence ID" value="KAJ6959003.1"/>
    <property type="molecule type" value="Genomic_DNA"/>
</dbReference>
<comment type="caution">
    <text evidence="6">The sequence shown here is derived from an EMBL/GenBank/DDBJ whole genome shotgun (WGS) entry which is preliminary data.</text>
</comment>
<name>A0AAD6LE33_9ROSI</name>
<keyword evidence="4" id="KW-0472">Membrane</keyword>
<evidence type="ECO:0000313" key="6">
    <source>
        <dbReference type="EMBL" id="KAJ6959003.1"/>
    </source>
</evidence>
<proteinExistence type="predicted"/>
<feature type="domain" description="Disease resistance N-terminal" evidence="5">
    <location>
        <begin position="10"/>
        <end position="102"/>
    </location>
</feature>
<evidence type="ECO:0000256" key="4">
    <source>
        <dbReference type="SAM" id="Phobius"/>
    </source>
</evidence>
<dbReference type="InterPro" id="IPR041118">
    <property type="entry name" value="Rx_N"/>
</dbReference>
<reference evidence="6" key="1">
    <citation type="journal article" date="2023" name="Mol. Ecol. Resour.">
        <title>Chromosome-level genome assembly of a triploid poplar Populus alba 'Berolinensis'.</title>
        <authorList>
            <person name="Chen S."/>
            <person name="Yu Y."/>
            <person name="Wang X."/>
            <person name="Wang S."/>
            <person name="Zhang T."/>
            <person name="Zhou Y."/>
            <person name="He R."/>
            <person name="Meng N."/>
            <person name="Wang Y."/>
            <person name="Liu W."/>
            <person name="Liu Z."/>
            <person name="Liu J."/>
            <person name="Guo Q."/>
            <person name="Huang H."/>
            <person name="Sederoff R.R."/>
            <person name="Wang G."/>
            <person name="Qu G."/>
            <person name="Chen S."/>
        </authorList>
    </citation>
    <scope>NUCLEOTIDE SEQUENCE</scope>
    <source>
        <strain evidence="6">SC-2020</strain>
    </source>
</reference>